<dbReference type="SUPFAM" id="SSF51905">
    <property type="entry name" value="FAD/NAD(P)-binding domain"/>
    <property type="match status" value="1"/>
</dbReference>
<dbReference type="InterPro" id="IPR050493">
    <property type="entry name" value="FAD-dep_Monooxygenase_BioMet"/>
</dbReference>
<keyword evidence="2" id="KW-0285">Flavoprotein</keyword>
<evidence type="ECO:0000256" key="3">
    <source>
        <dbReference type="ARBA" id="ARBA00022827"/>
    </source>
</evidence>
<keyword evidence="3" id="KW-0274">FAD</keyword>
<dbReference type="PRINTS" id="PR00420">
    <property type="entry name" value="RNGMNOXGNASE"/>
</dbReference>
<dbReference type="Gene3D" id="3.50.50.60">
    <property type="entry name" value="FAD/NAD(P)-binding domain"/>
    <property type="match status" value="1"/>
</dbReference>
<dbReference type="GO" id="GO:0004497">
    <property type="term" value="F:monooxygenase activity"/>
    <property type="evidence" value="ECO:0007669"/>
    <property type="project" value="UniProtKB-KW"/>
</dbReference>
<protein>
    <recommendedName>
        <fullName evidence="6">FAD-binding domain-containing protein</fullName>
    </recommendedName>
</protein>
<dbReference type="PANTHER" id="PTHR13789">
    <property type="entry name" value="MONOOXYGENASE"/>
    <property type="match status" value="1"/>
</dbReference>
<keyword evidence="5" id="KW-0503">Monooxygenase</keyword>
<dbReference type="AlphaFoldDB" id="A0AA39CFV4"/>
<feature type="domain" description="FAD-binding" evidence="6">
    <location>
        <begin position="4"/>
        <end position="314"/>
    </location>
</feature>
<keyword evidence="8" id="KW-1185">Reference proteome</keyword>
<comment type="caution">
    <text evidence="7">The sequence shown here is derived from an EMBL/GenBank/DDBJ whole genome shotgun (WGS) entry which is preliminary data.</text>
</comment>
<keyword evidence="4" id="KW-0560">Oxidoreductase</keyword>
<dbReference type="GO" id="GO:0071949">
    <property type="term" value="F:FAD binding"/>
    <property type="evidence" value="ECO:0007669"/>
    <property type="project" value="InterPro"/>
</dbReference>
<dbReference type="Proteomes" id="UP001172673">
    <property type="component" value="Unassembled WGS sequence"/>
</dbReference>
<evidence type="ECO:0000256" key="1">
    <source>
        <dbReference type="ARBA" id="ARBA00007992"/>
    </source>
</evidence>
<gene>
    <name evidence="7" type="ORF">H2200_008615</name>
</gene>
<evidence type="ECO:0000313" key="7">
    <source>
        <dbReference type="EMBL" id="KAJ9606607.1"/>
    </source>
</evidence>
<evidence type="ECO:0000256" key="4">
    <source>
        <dbReference type="ARBA" id="ARBA00023002"/>
    </source>
</evidence>
<sequence length="396" mass="44039">MVFEVAIIGAGLGGPALALELLSVPNVKCTIYEMRPEGFEQGQHISLAPNALRVTENIGIFKKLKGIGNSYEELHFRNAQGSPIATFHNGKESDYGYAAMRIHRRHVQQTLVEECLTKRIKIVTDMRLKTIHEQSGTSKVQLTFENGQTVFVDFVAGVDGLHSVARKYVAPGAEDVWAGMLGVTGYLQKSKLHSSINRITLPSHFIGQNGFIAIMPSDRSGNEIGFFSTMDFPEERSRAQWTELFNDKNAIREILRAIYTKDHGWCDLVDSIGRVVVLGDAAHAMIPTGGLGASLALEDAECLAKALKHASSTNFDSSALKQSLGTWEEHRRVRLALVQEFTNRNRRLRQPGGSWLTQTIKEWAVWLLFKFVGSGGMAEAIYQYDTKQFEKMLLPV</sequence>
<evidence type="ECO:0000256" key="2">
    <source>
        <dbReference type="ARBA" id="ARBA00022630"/>
    </source>
</evidence>
<dbReference type="InterPro" id="IPR036188">
    <property type="entry name" value="FAD/NAD-bd_sf"/>
</dbReference>
<accession>A0AA39CFV4</accession>
<evidence type="ECO:0000259" key="6">
    <source>
        <dbReference type="Pfam" id="PF01494"/>
    </source>
</evidence>
<dbReference type="InterPro" id="IPR002938">
    <property type="entry name" value="FAD-bd"/>
</dbReference>
<comment type="similarity">
    <text evidence="1">Belongs to the paxM FAD-dependent monooxygenase family.</text>
</comment>
<evidence type="ECO:0000256" key="5">
    <source>
        <dbReference type="ARBA" id="ARBA00023033"/>
    </source>
</evidence>
<dbReference type="EMBL" id="JAPDRK010000013">
    <property type="protein sequence ID" value="KAJ9606607.1"/>
    <property type="molecule type" value="Genomic_DNA"/>
</dbReference>
<dbReference type="Pfam" id="PF01494">
    <property type="entry name" value="FAD_binding_3"/>
    <property type="match status" value="1"/>
</dbReference>
<dbReference type="PANTHER" id="PTHR13789:SF309">
    <property type="entry name" value="PUTATIVE (AFU_ORTHOLOGUE AFUA_6G14510)-RELATED"/>
    <property type="match status" value="1"/>
</dbReference>
<organism evidence="7 8">
    <name type="scientific">Cladophialophora chaetospira</name>
    <dbReference type="NCBI Taxonomy" id="386627"/>
    <lineage>
        <taxon>Eukaryota</taxon>
        <taxon>Fungi</taxon>
        <taxon>Dikarya</taxon>
        <taxon>Ascomycota</taxon>
        <taxon>Pezizomycotina</taxon>
        <taxon>Eurotiomycetes</taxon>
        <taxon>Chaetothyriomycetidae</taxon>
        <taxon>Chaetothyriales</taxon>
        <taxon>Herpotrichiellaceae</taxon>
        <taxon>Cladophialophora</taxon>
    </lineage>
</organism>
<proteinExistence type="inferred from homology"/>
<name>A0AA39CFV4_9EURO</name>
<reference evidence="7" key="1">
    <citation type="submission" date="2022-10" db="EMBL/GenBank/DDBJ databases">
        <title>Culturing micro-colonial fungi from biological soil crusts in the Mojave desert and describing Neophaeococcomyces mojavensis, and introducing the new genera and species Taxawa tesnikishii.</title>
        <authorList>
            <person name="Kurbessoian T."/>
            <person name="Stajich J.E."/>
        </authorList>
    </citation>
    <scope>NUCLEOTIDE SEQUENCE</scope>
    <source>
        <strain evidence="7">TK_41</strain>
    </source>
</reference>
<evidence type="ECO:0000313" key="8">
    <source>
        <dbReference type="Proteomes" id="UP001172673"/>
    </source>
</evidence>